<dbReference type="Gene3D" id="2.160.10.10">
    <property type="entry name" value="Hexapeptide repeat proteins"/>
    <property type="match status" value="1"/>
</dbReference>
<dbReference type="PANTHER" id="PTHR43300">
    <property type="entry name" value="ACETYLTRANSFERASE"/>
    <property type="match status" value="1"/>
</dbReference>
<dbReference type="GO" id="GO:0016740">
    <property type="term" value="F:transferase activity"/>
    <property type="evidence" value="ECO:0007669"/>
    <property type="project" value="UniProtKB-KW"/>
</dbReference>
<comment type="caution">
    <text evidence="3">The sequence shown here is derived from an EMBL/GenBank/DDBJ whole genome shotgun (WGS) entry which is preliminary data.</text>
</comment>
<dbReference type="SUPFAM" id="SSF51161">
    <property type="entry name" value="Trimeric LpxA-like enzymes"/>
    <property type="match status" value="1"/>
</dbReference>
<sequence>MSVFMNQNPAYSAYAIGDWSYGHPDVFSWGEGSTLTIGKFCSFAARITILLGGEHNVDWVTTYPFNPIFPAASVYTGHPKTKGNVVIGHDVWIGMDSYVLSGVTIGHGAVIAARSTVSKDIPPYAIAGGNPARVIRYRFPSHIIDNLLRIAWWDWPIEQIQAAWPLMLSNRVEKFVQLYSPRL</sequence>
<dbReference type="Proteomes" id="UP000029453">
    <property type="component" value="Unassembled WGS sequence"/>
</dbReference>
<evidence type="ECO:0000256" key="2">
    <source>
        <dbReference type="ARBA" id="ARBA00022737"/>
    </source>
</evidence>
<name>M9M7L9_PAEPP</name>
<dbReference type="InterPro" id="IPR050179">
    <property type="entry name" value="Trans_hexapeptide_repeat"/>
</dbReference>
<evidence type="ECO:0000256" key="1">
    <source>
        <dbReference type="ARBA" id="ARBA00022679"/>
    </source>
</evidence>
<evidence type="ECO:0000313" key="4">
    <source>
        <dbReference type="Proteomes" id="UP000029453"/>
    </source>
</evidence>
<gene>
    <name evidence="3" type="ORF">PPOP_3153</name>
</gene>
<organism evidence="3 4">
    <name type="scientific">Paenibacillus popilliae ATCC 14706</name>
    <dbReference type="NCBI Taxonomy" id="1212764"/>
    <lineage>
        <taxon>Bacteria</taxon>
        <taxon>Bacillati</taxon>
        <taxon>Bacillota</taxon>
        <taxon>Bacilli</taxon>
        <taxon>Bacillales</taxon>
        <taxon>Paenibacillaceae</taxon>
        <taxon>Paenibacillus</taxon>
    </lineage>
</organism>
<proteinExistence type="predicted"/>
<dbReference type="InterPro" id="IPR001451">
    <property type="entry name" value="Hexapep"/>
</dbReference>
<dbReference type="InterPro" id="IPR018357">
    <property type="entry name" value="Hexapep_transf_CS"/>
</dbReference>
<accession>M9M7L9</accession>
<dbReference type="CDD" id="cd03349">
    <property type="entry name" value="LbH_XAT"/>
    <property type="match status" value="1"/>
</dbReference>
<dbReference type="EMBL" id="BALG01000247">
    <property type="protein sequence ID" value="GAC43753.1"/>
    <property type="molecule type" value="Genomic_DNA"/>
</dbReference>
<reference evidence="3 4" key="1">
    <citation type="submission" date="2012-10" db="EMBL/GenBank/DDBJ databases">
        <title>Draft Genome Sequence of Paenibacillus popilliae ATCC 14706T.</title>
        <authorList>
            <person name="Iiyama K."/>
            <person name="Mori K."/>
            <person name="Mon H."/>
            <person name="Chieda Y."/>
            <person name="Lee J.M."/>
            <person name="Kusakabe T."/>
            <person name="Tashiro K."/>
            <person name="Asano S."/>
            <person name="Yasunaga-Aoki C."/>
            <person name="Shimizu S."/>
        </authorList>
    </citation>
    <scope>NUCLEOTIDE SEQUENCE [LARGE SCALE GENOMIC DNA]</scope>
    <source>
        <strain evidence="3 4">ATCC 14706</strain>
    </source>
</reference>
<protein>
    <submittedName>
        <fullName evidence="3">Acetyltransferase</fullName>
    </submittedName>
</protein>
<keyword evidence="2" id="KW-0677">Repeat</keyword>
<dbReference type="AlphaFoldDB" id="M9M7L9"/>
<evidence type="ECO:0000313" key="3">
    <source>
        <dbReference type="EMBL" id="GAC43753.1"/>
    </source>
</evidence>
<dbReference type="PANTHER" id="PTHR43300:SF11">
    <property type="entry name" value="ACETYLTRANSFERASE RV3034C-RELATED"/>
    <property type="match status" value="1"/>
</dbReference>
<dbReference type="Pfam" id="PF00132">
    <property type="entry name" value="Hexapep"/>
    <property type="match status" value="1"/>
</dbReference>
<dbReference type="InterPro" id="IPR011004">
    <property type="entry name" value="Trimer_LpxA-like_sf"/>
</dbReference>
<dbReference type="OrthoDB" id="9801697at2"/>
<dbReference type="RefSeq" id="WP_006287453.1">
    <property type="nucleotide sequence ID" value="NZ_BALG01000247.1"/>
</dbReference>
<keyword evidence="1 3" id="KW-0808">Transferase</keyword>
<dbReference type="PROSITE" id="PS00101">
    <property type="entry name" value="HEXAPEP_TRANSFERASES"/>
    <property type="match status" value="1"/>
</dbReference>
<keyword evidence="4" id="KW-1185">Reference proteome</keyword>